<proteinExistence type="predicted"/>
<feature type="signal peptide" evidence="1">
    <location>
        <begin position="1"/>
        <end position="16"/>
    </location>
</feature>
<organism evidence="2 3">
    <name type="scientific">Trichonephila inaurata madagascariensis</name>
    <dbReference type="NCBI Taxonomy" id="2747483"/>
    <lineage>
        <taxon>Eukaryota</taxon>
        <taxon>Metazoa</taxon>
        <taxon>Ecdysozoa</taxon>
        <taxon>Arthropoda</taxon>
        <taxon>Chelicerata</taxon>
        <taxon>Arachnida</taxon>
        <taxon>Araneae</taxon>
        <taxon>Araneomorphae</taxon>
        <taxon>Entelegynae</taxon>
        <taxon>Araneoidea</taxon>
        <taxon>Nephilidae</taxon>
        <taxon>Trichonephila</taxon>
        <taxon>Trichonephila inaurata</taxon>
    </lineage>
</organism>
<dbReference type="EMBL" id="BMAV01008021">
    <property type="protein sequence ID" value="GFY51324.1"/>
    <property type="molecule type" value="Genomic_DNA"/>
</dbReference>
<reference evidence="2" key="1">
    <citation type="submission" date="2020-08" db="EMBL/GenBank/DDBJ databases">
        <title>Multicomponent nature underlies the extraordinary mechanical properties of spider dragline silk.</title>
        <authorList>
            <person name="Kono N."/>
            <person name="Nakamura H."/>
            <person name="Mori M."/>
            <person name="Yoshida Y."/>
            <person name="Ohtoshi R."/>
            <person name="Malay A.D."/>
            <person name="Moran D.A.P."/>
            <person name="Tomita M."/>
            <person name="Numata K."/>
            <person name="Arakawa K."/>
        </authorList>
    </citation>
    <scope>NUCLEOTIDE SEQUENCE</scope>
</reference>
<evidence type="ECO:0000256" key="1">
    <source>
        <dbReference type="SAM" id="SignalP"/>
    </source>
</evidence>
<dbReference type="AlphaFoldDB" id="A0A8X6XDN2"/>
<gene>
    <name evidence="2" type="primary">NCL1_26470</name>
    <name evidence="2" type="ORF">TNIN_41481</name>
</gene>
<evidence type="ECO:0000313" key="2">
    <source>
        <dbReference type="EMBL" id="GFY51324.1"/>
    </source>
</evidence>
<dbReference type="Proteomes" id="UP000886998">
    <property type="component" value="Unassembled WGS sequence"/>
</dbReference>
<keyword evidence="3" id="KW-1185">Reference proteome</keyword>
<protein>
    <recommendedName>
        <fullName evidence="4">Secreted protein</fullName>
    </recommendedName>
</protein>
<comment type="caution">
    <text evidence="2">The sequence shown here is derived from an EMBL/GenBank/DDBJ whole genome shotgun (WGS) entry which is preliminary data.</text>
</comment>
<dbReference type="OrthoDB" id="6451524at2759"/>
<evidence type="ECO:0008006" key="4">
    <source>
        <dbReference type="Google" id="ProtNLM"/>
    </source>
</evidence>
<feature type="chain" id="PRO_5036466050" description="Secreted protein" evidence="1">
    <location>
        <begin position="17"/>
        <end position="148"/>
    </location>
</feature>
<evidence type="ECO:0000313" key="3">
    <source>
        <dbReference type="Proteomes" id="UP000886998"/>
    </source>
</evidence>
<sequence length="148" mass="16481">MFLVVVAVSLLSGVFGQQTEGGVNVIFARPFRSNTSDVISGQSYPNAHLVFVTESNRGELRTADGVVQQGEAHTEMPRFECGTYNPCAWQPYKWEGDTLVAGEYHPSVCYCPLDKKCTYHRDNINLRMFVFLCYPLTPTTTTNSTGEV</sequence>
<accession>A0A8X6XDN2</accession>
<name>A0A8X6XDN2_9ARAC</name>
<keyword evidence="1" id="KW-0732">Signal</keyword>